<keyword evidence="4" id="KW-1185">Reference proteome</keyword>
<keyword evidence="2" id="KW-0503">Monooxygenase</keyword>
<keyword evidence="2" id="KW-0349">Heme</keyword>
<dbReference type="GO" id="GO:0020037">
    <property type="term" value="F:heme binding"/>
    <property type="evidence" value="ECO:0007669"/>
    <property type="project" value="InterPro"/>
</dbReference>
<accession>A0AAV9BGV7</accession>
<dbReference type="PROSITE" id="PS00086">
    <property type="entry name" value="CYTOCHROME_P450"/>
    <property type="match status" value="1"/>
</dbReference>
<keyword evidence="2" id="KW-0560">Oxidoreductase</keyword>
<dbReference type="InterPro" id="IPR036396">
    <property type="entry name" value="Cyt_P450_sf"/>
</dbReference>
<dbReference type="AlphaFoldDB" id="A0AAV9BGV7"/>
<evidence type="ECO:0000256" key="1">
    <source>
        <dbReference type="ARBA" id="ARBA00010617"/>
    </source>
</evidence>
<dbReference type="GO" id="GO:0005506">
    <property type="term" value="F:iron ion binding"/>
    <property type="evidence" value="ECO:0007669"/>
    <property type="project" value="InterPro"/>
</dbReference>
<sequence length="95" mass="10782">MKEILRLHPPVPFLIQRKAEADGKNFELIPFGSGCRTCPGLPLVDRLRHLMLASLLCSFRWSLPDKMSPRDMDMSCMFGITLAKAVLLHVVPIRH</sequence>
<dbReference type="Gene3D" id="1.10.630.10">
    <property type="entry name" value="Cytochrome P450"/>
    <property type="match status" value="1"/>
</dbReference>
<gene>
    <name evidence="3" type="ORF">QJS04_geneDACA001869</name>
</gene>
<dbReference type="GO" id="GO:0004497">
    <property type="term" value="F:monooxygenase activity"/>
    <property type="evidence" value="ECO:0007669"/>
    <property type="project" value="UniProtKB-KW"/>
</dbReference>
<dbReference type="GO" id="GO:0016705">
    <property type="term" value="F:oxidoreductase activity, acting on paired donors, with incorporation or reduction of molecular oxygen"/>
    <property type="evidence" value="ECO:0007669"/>
    <property type="project" value="InterPro"/>
</dbReference>
<dbReference type="Proteomes" id="UP001179952">
    <property type="component" value="Unassembled WGS sequence"/>
</dbReference>
<keyword evidence="2" id="KW-0408">Iron</keyword>
<dbReference type="Pfam" id="PF00067">
    <property type="entry name" value="p450"/>
    <property type="match status" value="1"/>
</dbReference>
<comment type="similarity">
    <text evidence="1 2">Belongs to the cytochrome P450 family.</text>
</comment>
<evidence type="ECO:0000313" key="3">
    <source>
        <dbReference type="EMBL" id="KAK1275820.1"/>
    </source>
</evidence>
<keyword evidence="2" id="KW-0479">Metal-binding</keyword>
<comment type="caution">
    <text evidence="3">The sequence shown here is derived from an EMBL/GenBank/DDBJ whole genome shotgun (WGS) entry which is preliminary data.</text>
</comment>
<dbReference type="SUPFAM" id="SSF48264">
    <property type="entry name" value="Cytochrome P450"/>
    <property type="match status" value="1"/>
</dbReference>
<dbReference type="InterPro" id="IPR001128">
    <property type="entry name" value="Cyt_P450"/>
</dbReference>
<protein>
    <submittedName>
        <fullName evidence="3">Geraniol 8-hydroxylase</fullName>
    </submittedName>
</protein>
<dbReference type="InterPro" id="IPR017972">
    <property type="entry name" value="Cyt_P450_CS"/>
</dbReference>
<evidence type="ECO:0000256" key="2">
    <source>
        <dbReference type="RuleBase" id="RU000461"/>
    </source>
</evidence>
<evidence type="ECO:0000313" key="4">
    <source>
        <dbReference type="Proteomes" id="UP001179952"/>
    </source>
</evidence>
<proteinExistence type="inferred from homology"/>
<dbReference type="PANTHER" id="PTHR47950:SF44">
    <property type="entry name" value="CYTOCHROME P450, FAMILY 76, SUBFAMILY C, POLYPEPTIDE 5-RELATED"/>
    <property type="match status" value="1"/>
</dbReference>
<organism evidence="3 4">
    <name type="scientific">Acorus gramineus</name>
    <name type="common">Dwarf sweet flag</name>
    <dbReference type="NCBI Taxonomy" id="55184"/>
    <lineage>
        <taxon>Eukaryota</taxon>
        <taxon>Viridiplantae</taxon>
        <taxon>Streptophyta</taxon>
        <taxon>Embryophyta</taxon>
        <taxon>Tracheophyta</taxon>
        <taxon>Spermatophyta</taxon>
        <taxon>Magnoliopsida</taxon>
        <taxon>Liliopsida</taxon>
        <taxon>Acoraceae</taxon>
        <taxon>Acorus</taxon>
    </lineage>
</organism>
<name>A0AAV9BGV7_ACOGR</name>
<dbReference type="PANTHER" id="PTHR47950">
    <property type="entry name" value="CYTOCHROME P450, FAMILY 76, SUBFAMILY C, POLYPEPTIDE 5-RELATED"/>
    <property type="match status" value="1"/>
</dbReference>
<dbReference type="EMBL" id="JAUJYN010000003">
    <property type="protein sequence ID" value="KAK1275820.1"/>
    <property type="molecule type" value="Genomic_DNA"/>
</dbReference>
<reference evidence="3" key="1">
    <citation type="journal article" date="2023" name="Nat. Commun.">
        <title>Diploid and tetraploid genomes of Acorus and the evolution of monocots.</title>
        <authorList>
            <person name="Ma L."/>
            <person name="Liu K.W."/>
            <person name="Li Z."/>
            <person name="Hsiao Y.Y."/>
            <person name="Qi Y."/>
            <person name="Fu T."/>
            <person name="Tang G.D."/>
            <person name="Zhang D."/>
            <person name="Sun W.H."/>
            <person name="Liu D.K."/>
            <person name="Li Y."/>
            <person name="Chen G.Z."/>
            <person name="Liu X.D."/>
            <person name="Liao X.Y."/>
            <person name="Jiang Y.T."/>
            <person name="Yu X."/>
            <person name="Hao Y."/>
            <person name="Huang J."/>
            <person name="Zhao X.W."/>
            <person name="Ke S."/>
            <person name="Chen Y.Y."/>
            <person name="Wu W.L."/>
            <person name="Hsu J.L."/>
            <person name="Lin Y.F."/>
            <person name="Huang M.D."/>
            <person name="Li C.Y."/>
            <person name="Huang L."/>
            <person name="Wang Z.W."/>
            <person name="Zhao X."/>
            <person name="Zhong W.Y."/>
            <person name="Peng D.H."/>
            <person name="Ahmad S."/>
            <person name="Lan S."/>
            <person name="Zhang J.S."/>
            <person name="Tsai W.C."/>
            <person name="Van de Peer Y."/>
            <person name="Liu Z.J."/>
        </authorList>
    </citation>
    <scope>NUCLEOTIDE SEQUENCE</scope>
    <source>
        <strain evidence="3">SCP</strain>
    </source>
</reference>
<reference evidence="3" key="2">
    <citation type="submission" date="2023-06" db="EMBL/GenBank/DDBJ databases">
        <authorList>
            <person name="Ma L."/>
            <person name="Liu K.-W."/>
            <person name="Li Z."/>
            <person name="Hsiao Y.-Y."/>
            <person name="Qi Y."/>
            <person name="Fu T."/>
            <person name="Tang G."/>
            <person name="Zhang D."/>
            <person name="Sun W.-H."/>
            <person name="Liu D.-K."/>
            <person name="Li Y."/>
            <person name="Chen G.-Z."/>
            <person name="Liu X.-D."/>
            <person name="Liao X.-Y."/>
            <person name="Jiang Y.-T."/>
            <person name="Yu X."/>
            <person name="Hao Y."/>
            <person name="Huang J."/>
            <person name="Zhao X.-W."/>
            <person name="Ke S."/>
            <person name="Chen Y.-Y."/>
            <person name="Wu W.-L."/>
            <person name="Hsu J.-L."/>
            <person name="Lin Y.-F."/>
            <person name="Huang M.-D."/>
            <person name="Li C.-Y."/>
            <person name="Huang L."/>
            <person name="Wang Z.-W."/>
            <person name="Zhao X."/>
            <person name="Zhong W.-Y."/>
            <person name="Peng D.-H."/>
            <person name="Ahmad S."/>
            <person name="Lan S."/>
            <person name="Zhang J.-S."/>
            <person name="Tsai W.-C."/>
            <person name="Van De Peer Y."/>
            <person name="Liu Z.-J."/>
        </authorList>
    </citation>
    <scope>NUCLEOTIDE SEQUENCE</scope>
    <source>
        <strain evidence="3">SCP</strain>
        <tissue evidence="3">Leaves</tissue>
    </source>
</reference>